<dbReference type="EMBL" id="JARJLG010000069">
    <property type="protein sequence ID" value="KAJ7753970.1"/>
    <property type="molecule type" value="Genomic_DNA"/>
</dbReference>
<proteinExistence type="predicted"/>
<gene>
    <name evidence="1" type="ORF">DFH07DRAFT_960049</name>
</gene>
<keyword evidence="2" id="KW-1185">Reference proteome</keyword>
<evidence type="ECO:0000313" key="1">
    <source>
        <dbReference type="EMBL" id="KAJ7753970.1"/>
    </source>
</evidence>
<accession>A0AAD7J1R3</accession>
<organism evidence="1 2">
    <name type="scientific">Mycena maculata</name>
    <dbReference type="NCBI Taxonomy" id="230809"/>
    <lineage>
        <taxon>Eukaryota</taxon>
        <taxon>Fungi</taxon>
        <taxon>Dikarya</taxon>
        <taxon>Basidiomycota</taxon>
        <taxon>Agaricomycotina</taxon>
        <taxon>Agaricomycetes</taxon>
        <taxon>Agaricomycetidae</taxon>
        <taxon>Agaricales</taxon>
        <taxon>Marasmiineae</taxon>
        <taxon>Mycenaceae</taxon>
        <taxon>Mycena</taxon>
    </lineage>
</organism>
<evidence type="ECO:0000313" key="2">
    <source>
        <dbReference type="Proteomes" id="UP001215280"/>
    </source>
</evidence>
<reference evidence="1" key="1">
    <citation type="submission" date="2023-03" db="EMBL/GenBank/DDBJ databases">
        <title>Massive genome expansion in bonnet fungi (Mycena s.s.) driven by repeated elements and novel gene families across ecological guilds.</title>
        <authorList>
            <consortium name="Lawrence Berkeley National Laboratory"/>
            <person name="Harder C.B."/>
            <person name="Miyauchi S."/>
            <person name="Viragh M."/>
            <person name="Kuo A."/>
            <person name="Thoen E."/>
            <person name="Andreopoulos B."/>
            <person name="Lu D."/>
            <person name="Skrede I."/>
            <person name="Drula E."/>
            <person name="Henrissat B."/>
            <person name="Morin E."/>
            <person name="Kohler A."/>
            <person name="Barry K."/>
            <person name="LaButti K."/>
            <person name="Morin E."/>
            <person name="Salamov A."/>
            <person name="Lipzen A."/>
            <person name="Mereny Z."/>
            <person name="Hegedus B."/>
            <person name="Baldrian P."/>
            <person name="Stursova M."/>
            <person name="Weitz H."/>
            <person name="Taylor A."/>
            <person name="Grigoriev I.V."/>
            <person name="Nagy L.G."/>
            <person name="Martin F."/>
            <person name="Kauserud H."/>
        </authorList>
    </citation>
    <scope>NUCLEOTIDE SEQUENCE</scope>
    <source>
        <strain evidence="1">CBHHK188m</strain>
    </source>
</reference>
<dbReference type="Proteomes" id="UP001215280">
    <property type="component" value="Unassembled WGS sequence"/>
</dbReference>
<dbReference type="AlphaFoldDB" id="A0AAD7J1R3"/>
<sequence>MSLPTHAGQSTPKLTRYLVQSSDVLAELKVNVLEEGSDKVVWYKERFLEEEEIIEHLVHNESRRVCWTVHRPRNGWYIRLRSPSFPPGAFIPLIPPLPDSHHPSGALLFSSRTNIPAVSGAEASASGTSVHSYPPTPPVSVVVQPPTPASVQAKLDQTQAQAHSKQRQRTQVTEFVLAPYSSEVLKSEQMTFFQRAISVIKSQSAGPSYSFTLSRSAAAAPPVPPSPMPSPLDSTVSLAAPVPTSPLLTFHDRTPMMVLNAISGLIEVDQSEERALGVESSFWIAVALTYLEFLQEKESYLAALSD</sequence>
<comment type="caution">
    <text evidence="1">The sequence shown here is derived from an EMBL/GenBank/DDBJ whole genome shotgun (WGS) entry which is preliminary data.</text>
</comment>
<name>A0AAD7J1R3_9AGAR</name>
<protein>
    <submittedName>
        <fullName evidence="1">Uncharacterized protein</fullName>
    </submittedName>
</protein>